<evidence type="ECO:0000259" key="3">
    <source>
        <dbReference type="PROSITE" id="PS50977"/>
    </source>
</evidence>
<feature type="DNA-binding region" description="H-T-H motif" evidence="2">
    <location>
        <begin position="30"/>
        <end position="49"/>
    </location>
</feature>
<keyword evidence="5" id="KW-1185">Reference proteome</keyword>
<dbReference type="PANTHER" id="PTHR43479:SF20">
    <property type="entry name" value="HTH TETR-TYPE DOMAIN-CONTAINING PROTEIN"/>
    <property type="match status" value="1"/>
</dbReference>
<protein>
    <submittedName>
        <fullName evidence="4">Transcriptional regulator</fullName>
    </submittedName>
</protein>
<dbReference type="Pfam" id="PF08359">
    <property type="entry name" value="TetR_C_4"/>
    <property type="match status" value="1"/>
</dbReference>
<dbReference type="Pfam" id="PF00440">
    <property type="entry name" value="TetR_N"/>
    <property type="match status" value="1"/>
</dbReference>
<dbReference type="EMBL" id="MBTA01000025">
    <property type="protein sequence ID" value="RKD15194.1"/>
    <property type="molecule type" value="Genomic_DNA"/>
</dbReference>
<dbReference type="Gene3D" id="1.10.357.10">
    <property type="entry name" value="Tetracycline Repressor, domain 2"/>
    <property type="match status" value="1"/>
</dbReference>
<proteinExistence type="predicted"/>
<dbReference type="GO" id="GO:0003677">
    <property type="term" value="F:DNA binding"/>
    <property type="evidence" value="ECO:0007669"/>
    <property type="project" value="UniProtKB-UniRule"/>
</dbReference>
<dbReference type="PROSITE" id="PS01081">
    <property type="entry name" value="HTH_TETR_1"/>
    <property type="match status" value="1"/>
</dbReference>
<reference evidence="4 5" key="1">
    <citation type="submission" date="2016-07" db="EMBL/GenBank/DDBJ databases">
        <title>Genome of Pelobium manganitolerans.</title>
        <authorList>
            <person name="Wu S."/>
            <person name="Wang G."/>
        </authorList>
    </citation>
    <scope>NUCLEOTIDE SEQUENCE [LARGE SCALE GENOMIC DNA]</scope>
    <source>
        <strain evidence="4 5">YS-25</strain>
    </source>
</reference>
<dbReference type="InterPro" id="IPR023772">
    <property type="entry name" value="DNA-bd_HTH_TetR-type_CS"/>
</dbReference>
<dbReference type="InterPro" id="IPR036271">
    <property type="entry name" value="Tet_transcr_reg_TetR-rel_C_sf"/>
</dbReference>
<evidence type="ECO:0000313" key="5">
    <source>
        <dbReference type="Proteomes" id="UP000283433"/>
    </source>
</evidence>
<dbReference type="OrthoDB" id="9798857at2"/>
<dbReference type="InterPro" id="IPR013570">
    <property type="entry name" value="Tscrpt_reg_YsiA_C"/>
</dbReference>
<name>A0A419S4Z4_9SPHI</name>
<dbReference type="SUPFAM" id="SSF48498">
    <property type="entry name" value="Tetracyclin repressor-like, C-terminal domain"/>
    <property type="match status" value="1"/>
</dbReference>
<gene>
    <name evidence="4" type="ORF">BCY91_06685</name>
</gene>
<dbReference type="Proteomes" id="UP000283433">
    <property type="component" value="Unassembled WGS sequence"/>
</dbReference>
<dbReference type="RefSeq" id="WP_120182106.1">
    <property type="nucleotide sequence ID" value="NZ_MBTA01000025.1"/>
</dbReference>
<evidence type="ECO:0000313" key="4">
    <source>
        <dbReference type="EMBL" id="RKD15194.1"/>
    </source>
</evidence>
<evidence type="ECO:0000256" key="1">
    <source>
        <dbReference type="ARBA" id="ARBA00023125"/>
    </source>
</evidence>
<organism evidence="4 5">
    <name type="scientific">Pelobium manganitolerans</name>
    <dbReference type="NCBI Taxonomy" id="1842495"/>
    <lineage>
        <taxon>Bacteria</taxon>
        <taxon>Pseudomonadati</taxon>
        <taxon>Bacteroidota</taxon>
        <taxon>Sphingobacteriia</taxon>
        <taxon>Sphingobacteriales</taxon>
        <taxon>Sphingobacteriaceae</taxon>
        <taxon>Pelobium</taxon>
    </lineage>
</organism>
<dbReference type="InterPro" id="IPR001647">
    <property type="entry name" value="HTH_TetR"/>
</dbReference>
<evidence type="ECO:0000256" key="2">
    <source>
        <dbReference type="PROSITE-ProRule" id="PRU00335"/>
    </source>
</evidence>
<dbReference type="InterPro" id="IPR009057">
    <property type="entry name" value="Homeodomain-like_sf"/>
</dbReference>
<keyword evidence="1 2" id="KW-0238">DNA-binding</keyword>
<feature type="domain" description="HTH tetR-type" evidence="3">
    <location>
        <begin position="7"/>
        <end position="67"/>
    </location>
</feature>
<comment type="caution">
    <text evidence="4">The sequence shown here is derived from an EMBL/GenBank/DDBJ whole genome shotgun (WGS) entry which is preliminary data.</text>
</comment>
<dbReference type="PROSITE" id="PS50977">
    <property type="entry name" value="HTH_TETR_2"/>
    <property type="match status" value="1"/>
</dbReference>
<dbReference type="AlphaFoldDB" id="A0A419S4Z4"/>
<dbReference type="SUPFAM" id="SSF46689">
    <property type="entry name" value="Homeodomain-like"/>
    <property type="match status" value="1"/>
</dbReference>
<accession>A0A419S4Z4</accession>
<dbReference type="PANTHER" id="PTHR43479">
    <property type="entry name" value="ACREF/ENVCD OPERON REPRESSOR-RELATED"/>
    <property type="match status" value="1"/>
</dbReference>
<dbReference type="PRINTS" id="PR00455">
    <property type="entry name" value="HTHTETR"/>
</dbReference>
<dbReference type="InterPro" id="IPR050624">
    <property type="entry name" value="HTH-type_Tx_Regulator"/>
</dbReference>
<sequence>MTNKDFTERQIEIMEAATLRIDQYGIQELTIKNLASDLGLSEGALYRHFKSKNEILLGLLSYFIFEMKDRVAAIISKQEITPTEQLKEIFDSQLNAFLNKPAIVSVIFSEGIFQFNKGLSEKVSAMMELMQDHISAIIKKGQDEGLYRELIGPATISTIILGSMRMTVLKWKLSGHNSNLIKDGSIVLNGLLNMIEK</sequence>